<evidence type="ECO:0000256" key="4">
    <source>
        <dbReference type="ARBA" id="ARBA00022989"/>
    </source>
</evidence>
<sequence length="175" mass="19530">MADYGSFVPDALRNSQNPTLAVLGENLFLDSDMTPEDPYKALIEGVLNGTHALLVSRDYLRFTQSKKNITRSTYLMEEKLYKNYMSWFLPQHTPYTATFSHHMTLLLETGILAKLYRDHVGTLITHDTKVRGDGVLNLSHLQGAFILLVLGLGVAFLALLLEKLTNSTTPSTTSP</sequence>
<dbReference type="GO" id="GO:0005886">
    <property type="term" value="C:plasma membrane"/>
    <property type="evidence" value="ECO:0007669"/>
    <property type="project" value="UniProtKB-SubCell"/>
</dbReference>
<evidence type="ECO:0000256" key="5">
    <source>
        <dbReference type="ARBA" id="ARBA00023136"/>
    </source>
</evidence>
<dbReference type="PANTHER" id="PTHR42643">
    <property type="entry name" value="IONOTROPIC RECEPTOR 20A-RELATED"/>
    <property type="match status" value="1"/>
</dbReference>
<evidence type="ECO:0000256" key="2">
    <source>
        <dbReference type="ARBA" id="ARBA00022475"/>
    </source>
</evidence>
<keyword evidence="6" id="KW-0675">Receptor</keyword>
<dbReference type="Proteomes" id="UP001286313">
    <property type="component" value="Unassembled WGS sequence"/>
</dbReference>
<evidence type="ECO:0000256" key="7">
    <source>
        <dbReference type="ARBA" id="ARBA00023180"/>
    </source>
</evidence>
<dbReference type="PANTHER" id="PTHR42643:SF24">
    <property type="entry name" value="IONOTROPIC RECEPTOR 60A"/>
    <property type="match status" value="1"/>
</dbReference>
<protein>
    <submittedName>
        <fullName evidence="9">Uncharacterized protein</fullName>
    </submittedName>
</protein>
<evidence type="ECO:0000313" key="10">
    <source>
        <dbReference type="Proteomes" id="UP001286313"/>
    </source>
</evidence>
<keyword evidence="5 8" id="KW-0472">Membrane</keyword>
<dbReference type="AlphaFoldDB" id="A0AAE1F4D2"/>
<keyword evidence="10" id="KW-1185">Reference proteome</keyword>
<keyword evidence="2" id="KW-1003">Cell membrane</keyword>
<name>A0AAE1F4D2_PETCI</name>
<keyword evidence="3 8" id="KW-0812">Transmembrane</keyword>
<evidence type="ECO:0000256" key="6">
    <source>
        <dbReference type="ARBA" id="ARBA00023170"/>
    </source>
</evidence>
<evidence type="ECO:0000256" key="8">
    <source>
        <dbReference type="SAM" id="Phobius"/>
    </source>
</evidence>
<organism evidence="9 10">
    <name type="scientific">Petrolisthes cinctipes</name>
    <name type="common">Flat porcelain crab</name>
    <dbReference type="NCBI Taxonomy" id="88211"/>
    <lineage>
        <taxon>Eukaryota</taxon>
        <taxon>Metazoa</taxon>
        <taxon>Ecdysozoa</taxon>
        <taxon>Arthropoda</taxon>
        <taxon>Crustacea</taxon>
        <taxon>Multicrustacea</taxon>
        <taxon>Malacostraca</taxon>
        <taxon>Eumalacostraca</taxon>
        <taxon>Eucarida</taxon>
        <taxon>Decapoda</taxon>
        <taxon>Pleocyemata</taxon>
        <taxon>Anomura</taxon>
        <taxon>Galatheoidea</taxon>
        <taxon>Porcellanidae</taxon>
        <taxon>Petrolisthes</taxon>
    </lineage>
</organism>
<reference evidence="9" key="1">
    <citation type="submission" date="2023-10" db="EMBL/GenBank/DDBJ databases">
        <title>Genome assemblies of two species of porcelain crab, Petrolisthes cinctipes and Petrolisthes manimaculis (Anomura: Porcellanidae).</title>
        <authorList>
            <person name="Angst P."/>
        </authorList>
    </citation>
    <scope>NUCLEOTIDE SEQUENCE</scope>
    <source>
        <strain evidence="9">PB745_01</strain>
        <tissue evidence="9">Gill</tissue>
    </source>
</reference>
<evidence type="ECO:0000256" key="3">
    <source>
        <dbReference type="ARBA" id="ARBA00022692"/>
    </source>
</evidence>
<keyword evidence="7" id="KW-0325">Glycoprotein</keyword>
<dbReference type="EMBL" id="JAWQEG010003359">
    <property type="protein sequence ID" value="KAK3866657.1"/>
    <property type="molecule type" value="Genomic_DNA"/>
</dbReference>
<feature type="transmembrane region" description="Helical" evidence="8">
    <location>
        <begin position="141"/>
        <end position="161"/>
    </location>
</feature>
<evidence type="ECO:0000256" key="1">
    <source>
        <dbReference type="ARBA" id="ARBA00004651"/>
    </source>
</evidence>
<accession>A0AAE1F4D2</accession>
<dbReference type="SUPFAM" id="SSF53850">
    <property type="entry name" value="Periplasmic binding protein-like II"/>
    <property type="match status" value="1"/>
</dbReference>
<comment type="caution">
    <text evidence="9">The sequence shown here is derived from an EMBL/GenBank/DDBJ whole genome shotgun (WGS) entry which is preliminary data.</text>
</comment>
<gene>
    <name evidence="9" type="ORF">Pcinc_027827</name>
</gene>
<evidence type="ECO:0000313" key="9">
    <source>
        <dbReference type="EMBL" id="KAK3866657.1"/>
    </source>
</evidence>
<proteinExistence type="predicted"/>
<keyword evidence="4 8" id="KW-1133">Transmembrane helix</keyword>
<dbReference type="InterPro" id="IPR052192">
    <property type="entry name" value="Insect_Ionotropic_Sensory_Rcpt"/>
</dbReference>
<comment type="subcellular location">
    <subcellularLocation>
        <location evidence="1">Cell membrane</location>
        <topology evidence="1">Multi-pass membrane protein</topology>
    </subcellularLocation>
</comment>